<keyword evidence="6 8" id="KW-0315">Glutamine amidotransferase</keyword>
<dbReference type="InterPro" id="IPR033738">
    <property type="entry name" value="AsnB_N"/>
</dbReference>
<dbReference type="AlphaFoldDB" id="A0A7V2ZK10"/>
<dbReference type="PANTHER" id="PTHR43284">
    <property type="entry name" value="ASPARAGINE SYNTHETASE (GLUTAMINE-HYDROLYZING)"/>
    <property type="match status" value="1"/>
</dbReference>
<dbReference type="Gene3D" id="3.60.20.10">
    <property type="entry name" value="Glutamine Phosphoribosylpyrophosphate, subunit 1, domain 1"/>
    <property type="match status" value="1"/>
</dbReference>
<dbReference type="CDD" id="cd00712">
    <property type="entry name" value="AsnB"/>
    <property type="match status" value="1"/>
</dbReference>
<dbReference type="PROSITE" id="PS51278">
    <property type="entry name" value="GATASE_TYPE_2"/>
    <property type="match status" value="1"/>
</dbReference>
<dbReference type="PIRSF" id="PIRSF001589">
    <property type="entry name" value="Asn_synthetase_glu-h"/>
    <property type="match status" value="1"/>
</dbReference>
<dbReference type="Pfam" id="PF13537">
    <property type="entry name" value="GATase_7"/>
    <property type="match status" value="1"/>
</dbReference>
<accession>A0A7V2ZK10</accession>
<keyword evidence="8" id="KW-0028">Amino-acid biosynthesis</keyword>
<evidence type="ECO:0000256" key="7">
    <source>
        <dbReference type="ARBA" id="ARBA00048741"/>
    </source>
</evidence>
<comment type="similarity">
    <text evidence="2">Belongs to the asparagine synthetase family.</text>
</comment>
<evidence type="ECO:0000313" key="11">
    <source>
        <dbReference type="EMBL" id="HFI91449.1"/>
    </source>
</evidence>
<feature type="domain" description="Glutamine amidotransferase type-2" evidence="10">
    <location>
        <begin position="2"/>
        <end position="210"/>
    </location>
</feature>
<evidence type="ECO:0000256" key="6">
    <source>
        <dbReference type="ARBA" id="ARBA00022962"/>
    </source>
</evidence>
<evidence type="ECO:0000256" key="8">
    <source>
        <dbReference type="PIRSR" id="PIRSR001589-1"/>
    </source>
</evidence>
<feature type="binding site" evidence="9">
    <location>
        <begin position="360"/>
        <end position="361"/>
    </location>
    <ligand>
        <name>ATP</name>
        <dbReference type="ChEBI" id="CHEBI:30616"/>
    </ligand>
</feature>
<evidence type="ECO:0000256" key="3">
    <source>
        <dbReference type="ARBA" id="ARBA00012737"/>
    </source>
</evidence>
<evidence type="ECO:0000256" key="2">
    <source>
        <dbReference type="ARBA" id="ARBA00005752"/>
    </source>
</evidence>
<protein>
    <recommendedName>
        <fullName evidence="3">asparagine synthase (glutamine-hydrolyzing)</fullName>
        <ecNumber evidence="3">6.3.5.4</ecNumber>
    </recommendedName>
</protein>
<evidence type="ECO:0000256" key="4">
    <source>
        <dbReference type="ARBA" id="ARBA00022741"/>
    </source>
</evidence>
<keyword evidence="5 9" id="KW-0067">ATP-binding</keyword>
<feature type="active site" description="For GATase activity" evidence="8">
    <location>
        <position position="2"/>
    </location>
</feature>
<sequence>MCGICGIIGNNNYHQYLSTMLKRIQHRGPDGEGTWVKENVSFGHRRLSIIDLSENAKQPMVDNETGNVITYNGEIYNYVELRNDLSSYYSFKSQSDTEVILASYRKYGTKCFKYFRGMFALAIYDPKRKVIILARDRFGIKPLYYRSGQEYFLFSSEIKGLINFGNLPDSANAKSICRFLAARQTDVNDETFYNEVKQILPGSFLTIDEQGKIVEQKKYWYLKLPGEKPIEKNDLDELTELLEDTIKIHLRADVPVGAFLSGGIDSSTIVCYMEKFLGNNKFHTFSSLLEIQNEENKLIGVIQKKINSFNHDLLLNGDSFLSDLTKLLYYQDEPFADASMYAHYMLVKEASKLNLKVLLSGNGGDEVFGGYYAHIYSNIGYLIKYLKLIRLFKALKNYKKFNQLEVTHIILKGLQQALPTNIKRKYKHSVYQKYFNHLNKDFYFKNDIDYYYFEHIDPRIENYVNMIENWTLPQFLHYEDRNGMAFGIELRVPFIDHILIEKVNEFDPSVLVDGRTKSLLRQLIIQIVPAEVVNQRGKFAFAAPLDIFIKRNQNQIIEQYLELLKNQSIFDEKLSIQLLNNFRKSENDENLLIFWRTYITLLWYDIFFNNKSYLND</sequence>
<comment type="caution">
    <text evidence="11">The sequence shown here is derived from an EMBL/GenBank/DDBJ whole genome shotgun (WGS) entry which is preliminary data.</text>
</comment>
<dbReference type="GO" id="GO:0005524">
    <property type="term" value="F:ATP binding"/>
    <property type="evidence" value="ECO:0007669"/>
    <property type="project" value="UniProtKB-KW"/>
</dbReference>
<dbReference type="PANTHER" id="PTHR43284:SF1">
    <property type="entry name" value="ASPARAGINE SYNTHETASE"/>
    <property type="match status" value="1"/>
</dbReference>
<comment type="catalytic activity">
    <reaction evidence="7">
        <text>L-aspartate + L-glutamine + ATP + H2O = L-asparagine + L-glutamate + AMP + diphosphate + H(+)</text>
        <dbReference type="Rhea" id="RHEA:12228"/>
        <dbReference type="ChEBI" id="CHEBI:15377"/>
        <dbReference type="ChEBI" id="CHEBI:15378"/>
        <dbReference type="ChEBI" id="CHEBI:29985"/>
        <dbReference type="ChEBI" id="CHEBI:29991"/>
        <dbReference type="ChEBI" id="CHEBI:30616"/>
        <dbReference type="ChEBI" id="CHEBI:33019"/>
        <dbReference type="ChEBI" id="CHEBI:58048"/>
        <dbReference type="ChEBI" id="CHEBI:58359"/>
        <dbReference type="ChEBI" id="CHEBI:456215"/>
        <dbReference type="EC" id="6.3.5.4"/>
    </reaction>
</comment>
<dbReference type="CDD" id="cd01991">
    <property type="entry name" value="Asn_synthase_B_C"/>
    <property type="match status" value="1"/>
</dbReference>
<dbReference type="SUPFAM" id="SSF56235">
    <property type="entry name" value="N-terminal nucleophile aminohydrolases (Ntn hydrolases)"/>
    <property type="match status" value="1"/>
</dbReference>
<dbReference type="InterPro" id="IPR017932">
    <property type="entry name" value="GATase_2_dom"/>
</dbReference>
<dbReference type="InterPro" id="IPR006426">
    <property type="entry name" value="Asn_synth_AEB"/>
</dbReference>
<dbReference type="GO" id="GO:0005829">
    <property type="term" value="C:cytosol"/>
    <property type="evidence" value="ECO:0007669"/>
    <property type="project" value="TreeGrafter"/>
</dbReference>
<dbReference type="SUPFAM" id="SSF52402">
    <property type="entry name" value="Adenine nucleotide alpha hydrolases-like"/>
    <property type="match status" value="1"/>
</dbReference>
<evidence type="ECO:0000256" key="5">
    <source>
        <dbReference type="ARBA" id="ARBA00022840"/>
    </source>
</evidence>
<organism evidence="11">
    <name type="scientific">Ignavibacterium album</name>
    <dbReference type="NCBI Taxonomy" id="591197"/>
    <lineage>
        <taxon>Bacteria</taxon>
        <taxon>Pseudomonadati</taxon>
        <taxon>Ignavibacteriota</taxon>
        <taxon>Ignavibacteria</taxon>
        <taxon>Ignavibacteriales</taxon>
        <taxon>Ignavibacteriaceae</taxon>
        <taxon>Ignavibacterium</taxon>
    </lineage>
</organism>
<evidence type="ECO:0000256" key="1">
    <source>
        <dbReference type="ARBA" id="ARBA00005187"/>
    </source>
</evidence>
<proteinExistence type="inferred from homology"/>
<name>A0A7V2ZK10_9BACT</name>
<feature type="binding site" evidence="9">
    <location>
        <position position="96"/>
    </location>
    <ligand>
        <name>L-glutamine</name>
        <dbReference type="ChEBI" id="CHEBI:58359"/>
    </ligand>
</feature>
<dbReference type="GO" id="GO:0006529">
    <property type="term" value="P:asparagine biosynthetic process"/>
    <property type="evidence" value="ECO:0007669"/>
    <property type="project" value="UniProtKB-KW"/>
</dbReference>
<comment type="pathway">
    <text evidence="1">Amino-acid biosynthesis; L-asparagine biosynthesis; L-asparagine from L-aspartate (L-Gln route): step 1/1.</text>
</comment>
<dbReference type="InterPro" id="IPR014729">
    <property type="entry name" value="Rossmann-like_a/b/a_fold"/>
</dbReference>
<dbReference type="Pfam" id="PF00733">
    <property type="entry name" value="Asn_synthase"/>
    <property type="match status" value="1"/>
</dbReference>
<evidence type="ECO:0000259" key="10">
    <source>
        <dbReference type="PROSITE" id="PS51278"/>
    </source>
</evidence>
<dbReference type="EC" id="6.3.5.4" evidence="3"/>
<dbReference type="Gene3D" id="3.40.50.620">
    <property type="entry name" value="HUPs"/>
    <property type="match status" value="1"/>
</dbReference>
<gene>
    <name evidence="11" type="primary">asnB</name>
    <name evidence="11" type="ORF">ENS31_07970</name>
</gene>
<dbReference type="InterPro" id="IPR001962">
    <property type="entry name" value="Asn_synthase"/>
</dbReference>
<dbReference type="InterPro" id="IPR029055">
    <property type="entry name" value="Ntn_hydrolases_N"/>
</dbReference>
<dbReference type="EMBL" id="DSUJ01000008">
    <property type="protein sequence ID" value="HFI91449.1"/>
    <property type="molecule type" value="Genomic_DNA"/>
</dbReference>
<reference evidence="11" key="1">
    <citation type="journal article" date="2020" name="mSystems">
        <title>Genome- and Community-Level Interaction Insights into Carbon Utilization and Element Cycling Functions of Hydrothermarchaeota in Hydrothermal Sediment.</title>
        <authorList>
            <person name="Zhou Z."/>
            <person name="Liu Y."/>
            <person name="Xu W."/>
            <person name="Pan J."/>
            <person name="Luo Z.H."/>
            <person name="Li M."/>
        </authorList>
    </citation>
    <scope>NUCLEOTIDE SEQUENCE [LARGE SCALE GENOMIC DNA]</scope>
    <source>
        <strain evidence="11">SpSt-479</strain>
    </source>
</reference>
<dbReference type="NCBIfam" id="TIGR01536">
    <property type="entry name" value="asn_synth_AEB"/>
    <property type="match status" value="1"/>
</dbReference>
<keyword evidence="4 9" id="KW-0547">Nucleotide-binding</keyword>
<dbReference type="GO" id="GO:0004066">
    <property type="term" value="F:asparagine synthase (glutamine-hydrolyzing) activity"/>
    <property type="evidence" value="ECO:0007669"/>
    <property type="project" value="UniProtKB-EC"/>
</dbReference>
<keyword evidence="11" id="KW-0436">Ligase</keyword>
<keyword evidence="8" id="KW-0061">Asparagine biosynthesis</keyword>
<evidence type="ECO:0000256" key="9">
    <source>
        <dbReference type="PIRSR" id="PIRSR001589-2"/>
    </source>
</evidence>
<dbReference type="InterPro" id="IPR051786">
    <property type="entry name" value="ASN_synthetase/amidase"/>
</dbReference>